<evidence type="ECO:0000256" key="3">
    <source>
        <dbReference type="ARBA" id="ARBA00022737"/>
    </source>
</evidence>
<keyword evidence="6" id="KW-1185">Reference proteome</keyword>
<gene>
    <name evidence="5" type="ORF">DLJ53_28105</name>
</gene>
<organism evidence="5 6">
    <name type="scientific">Acuticoccus sediminis</name>
    <dbReference type="NCBI Taxonomy" id="2184697"/>
    <lineage>
        <taxon>Bacteria</taxon>
        <taxon>Pseudomonadati</taxon>
        <taxon>Pseudomonadota</taxon>
        <taxon>Alphaproteobacteria</taxon>
        <taxon>Hyphomicrobiales</taxon>
        <taxon>Amorphaceae</taxon>
        <taxon>Acuticoccus</taxon>
    </lineage>
</organism>
<dbReference type="SUPFAM" id="SSF48452">
    <property type="entry name" value="TPR-like"/>
    <property type="match status" value="1"/>
</dbReference>
<sequence>MVEYTAPPVPASLRGHVSAWTSLTSGVLQHAASLPRTLGRALDEAPEAPALLAAKGIIMMLAGRRETVCEARAAERAAVRALERSRDPHDAAYVRALSLWLEGRPSEAADVFDALLERWPGDALALKFGQAIRFIYGDVGGMRASADAAIDAFADDHPHAGYVHGCRAFALEESFGYDAALEAGYRALALCDDDAWGLHAVAHVYEMTGAPEEGRALIAANRRAYEGCSTFRHHVDWHAALFELELGNTDAAMALYDGAVRFDRTDDYRDIANAVSLLARLAAEGVDVGERWEELADIAERRADDACITFADLHYLMALLAGGREEAAGRMLARLAGPSDGTEPGDIAAAAGGPASSGLAAFYRGRYRAALDSLLAAGEVMQRVGGSHAQRDVFARITIDAAVRAGRPDVARRLIAERASMRGRDRFARSRLSKCLRSVA</sequence>
<dbReference type="Gene3D" id="1.25.40.10">
    <property type="entry name" value="Tetratricopeptide repeat domain"/>
    <property type="match status" value="1"/>
</dbReference>
<evidence type="ECO:0000256" key="4">
    <source>
        <dbReference type="ARBA" id="ARBA00022803"/>
    </source>
</evidence>
<reference evidence="5 6" key="1">
    <citation type="submission" date="2018-05" db="EMBL/GenBank/DDBJ databases">
        <title>Acuticoccus sediminis sp. nov., isolated from deep-sea sediment of Indian Ocean.</title>
        <authorList>
            <person name="Liu X."/>
            <person name="Lai Q."/>
            <person name="Du Y."/>
            <person name="Sun F."/>
            <person name="Zhang X."/>
            <person name="Wang S."/>
            <person name="Shao Z."/>
        </authorList>
    </citation>
    <scope>NUCLEOTIDE SEQUENCE [LARGE SCALE GENOMIC DNA]</scope>
    <source>
        <strain evidence="5 6">PTG4-2</strain>
    </source>
</reference>
<dbReference type="InterPro" id="IPR033891">
    <property type="entry name" value="TTC38"/>
</dbReference>
<dbReference type="PANTHER" id="PTHR16263:SF4">
    <property type="entry name" value="TETRATRICOPEPTIDE REPEAT PROTEIN 38"/>
    <property type="match status" value="1"/>
</dbReference>
<dbReference type="PANTHER" id="PTHR16263">
    <property type="entry name" value="TETRATRICOPEPTIDE REPEAT PROTEIN 38"/>
    <property type="match status" value="1"/>
</dbReference>
<protein>
    <recommendedName>
        <fullName evidence="2">Tetratricopeptide repeat protein 38</fullName>
    </recommendedName>
</protein>
<evidence type="ECO:0000313" key="6">
    <source>
        <dbReference type="Proteomes" id="UP000249590"/>
    </source>
</evidence>
<evidence type="ECO:0000256" key="1">
    <source>
        <dbReference type="ARBA" id="ARBA00005857"/>
    </source>
</evidence>
<keyword evidence="3" id="KW-0677">Repeat</keyword>
<evidence type="ECO:0000256" key="2">
    <source>
        <dbReference type="ARBA" id="ARBA00019992"/>
    </source>
</evidence>
<dbReference type="EMBL" id="QHHQ01000008">
    <property type="protein sequence ID" value="RAH97712.1"/>
    <property type="molecule type" value="Genomic_DNA"/>
</dbReference>
<comment type="similarity">
    <text evidence="1">Belongs to the TTC38 family.</text>
</comment>
<accession>A0A8B2NJ87</accession>
<dbReference type="Proteomes" id="UP000249590">
    <property type="component" value="Unassembled WGS sequence"/>
</dbReference>
<dbReference type="AlphaFoldDB" id="A0A8B2NJ87"/>
<keyword evidence="4" id="KW-0802">TPR repeat</keyword>
<proteinExistence type="inferred from homology"/>
<evidence type="ECO:0000313" key="5">
    <source>
        <dbReference type="EMBL" id="RAH97712.1"/>
    </source>
</evidence>
<comment type="caution">
    <text evidence="5">The sequence shown here is derived from an EMBL/GenBank/DDBJ whole genome shotgun (WGS) entry which is preliminary data.</text>
</comment>
<dbReference type="CDD" id="cd05804">
    <property type="entry name" value="StaR_like"/>
    <property type="match status" value="1"/>
</dbReference>
<name>A0A8B2NJ87_9HYPH</name>
<dbReference type="InterPro" id="IPR011990">
    <property type="entry name" value="TPR-like_helical_dom_sf"/>
</dbReference>